<accession>A0ABQ4LAZ0</accession>
<gene>
    <name evidence="1" type="ORF">J21TS7_19160</name>
</gene>
<dbReference type="Proteomes" id="UP000676601">
    <property type="component" value="Unassembled WGS sequence"/>
</dbReference>
<dbReference type="EMBL" id="BORU01000001">
    <property type="protein sequence ID" value="GIO53598.1"/>
    <property type="molecule type" value="Genomic_DNA"/>
</dbReference>
<protein>
    <recommendedName>
        <fullName evidence="3">Secreted protein</fullName>
    </recommendedName>
</protein>
<evidence type="ECO:0000313" key="2">
    <source>
        <dbReference type="Proteomes" id="UP000676601"/>
    </source>
</evidence>
<name>A0ABQ4LAZ0_9BACL</name>
<proteinExistence type="predicted"/>
<evidence type="ECO:0008006" key="3">
    <source>
        <dbReference type="Google" id="ProtNLM"/>
    </source>
</evidence>
<evidence type="ECO:0000313" key="1">
    <source>
        <dbReference type="EMBL" id="GIO53598.1"/>
    </source>
</evidence>
<organism evidence="1 2">
    <name type="scientific">Paenibacillus cineris</name>
    <dbReference type="NCBI Taxonomy" id="237530"/>
    <lineage>
        <taxon>Bacteria</taxon>
        <taxon>Bacillati</taxon>
        <taxon>Bacillota</taxon>
        <taxon>Bacilli</taxon>
        <taxon>Bacillales</taxon>
        <taxon>Paenibacillaceae</taxon>
        <taxon>Paenibacillus</taxon>
    </lineage>
</organism>
<reference evidence="1 2" key="1">
    <citation type="submission" date="2021-03" db="EMBL/GenBank/DDBJ databases">
        <title>Antimicrobial resistance genes in bacteria isolated from Japanese honey, and their potential for conferring macrolide and lincosamide resistance in the American foulbrood pathogen Paenibacillus larvae.</title>
        <authorList>
            <person name="Okamoto M."/>
            <person name="Kumagai M."/>
            <person name="Kanamori H."/>
            <person name="Takamatsu D."/>
        </authorList>
    </citation>
    <scope>NUCLEOTIDE SEQUENCE [LARGE SCALE GENOMIC DNA]</scope>
    <source>
        <strain evidence="1 2">J21TS7</strain>
    </source>
</reference>
<comment type="caution">
    <text evidence="1">The sequence shown here is derived from an EMBL/GenBank/DDBJ whole genome shotgun (WGS) entry which is preliminary data.</text>
</comment>
<keyword evidence="2" id="KW-1185">Reference proteome</keyword>
<sequence>MAHYPALVLVLGLVLVLVQVRALVLVLALVLVSGLVPVLDRCPSGCSAWRPAVPVCSPGLKAPPQYLPRSQIAASVLTAGA</sequence>